<accession>A0ABN4X229</accession>
<dbReference type="EMBL" id="CP019437">
    <property type="protein sequence ID" value="AQS46521.1"/>
    <property type="molecule type" value="Genomic_DNA"/>
</dbReference>
<organism evidence="1 2">
    <name type="scientific">Thioclava nitratireducens</name>
    <dbReference type="NCBI Taxonomy" id="1915078"/>
    <lineage>
        <taxon>Bacteria</taxon>
        <taxon>Pseudomonadati</taxon>
        <taxon>Pseudomonadota</taxon>
        <taxon>Alphaproteobacteria</taxon>
        <taxon>Rhodobacterales</taxon>
        <taxon>Paracoccaceae</taxon>
        <taxon>Thioclava</taxon>
    </lineage>
</organism>
<dbReference type="Proteomes" id="UP000185622">
    <property type="component" value="Chromosome"/>
</dbReference>
<proteinExistence type="predicted"/>
<evidence type="ECO:0000313" key="1">
    <source>
        <dbReference type="EMBL" id="AQS46521.1"/>
    </source>
</evidence>
<reference evidence="1 2" key="1">
    <citation type="submission" date="2017-01" db="EMBL/GenBank/DDBJ databases">
        <title>The complete genome sequence of a sulfur-oxidizing marine bacterium Thioclava sp. 25B10_4T.</title>
        <authorList>
            <person name="Liu Y."/>
            <person name="Lai Q."/>
            <person name="Shao Z."/>
        </authorList>
    </citation>
    <scope>NUCLEOTIDE SEQUENCE [LARGE SCALE GENOMIC DNA]</scope>
    <source>
        <strain evidence="1 2">25B10_4</strain>
    </source>
</reference>
<dbReference type="RefSeq" id="WP_075775313.1">
    <property type="nucleotide sequence ID" value="NZ_CP019437.1"/>
</dbReference>
<protein>
    <submittedName>
        <fullName evidence="1">Uncharacterized protein</fullName>
    </submittedName>
</protein>
<keyword evidence="2" id="KW-1185">Reference proteome</keyword>
<gene>
    <name evidence="1" type="ORF">BMG03_00940</name>
</gene>
<name>A0ABN4X229_9RHOB</name>
<evidence type="ECO:0000313" key="2">
    <source>
        <dbReference type="Proteomes" id="UP000185622"/>
    </source>
</evidence>
<sequence length="87" mass="9514">MAHSPLVPPAELGPISDKTLEHAISAATNVERALADDGGLDHLDPHAAELLLLVARPAFEELLQYRRRMNVIRDLAAEDKVILMPGR</sequence>